<organism evidence="2 3">
    <name type="scientific">Brachionus calyciflorus</name>
    <dbReference type="NCBI Taxonomy" id="104777"/>
    <lineage>
        <taxon>Eukaryota</taxon>
        <taxon>Metazoa</taxon>
        <taxon>Spiralia</taxon>
        <taxon>Gnathifera</taxon>
        <taxon>Rotifera</taxon>
        <taxon>Eurotatoria</taxon>
        <taxon>Monogononta</taxon>
        <taxon>Pseudotrocha</taxon>
        <taxon>Ploima</taxon>
        <taxon>Brachionidae</taxon>
        <taxon>Brachionus</taxon>
    </lineage>
</organism>
<dbReference type="Proteomes" id="UP000663879">
    <property type="component" value="Unassembled WGS sequence"/>
</dbReference>
<comment type="caution">
    <text evidence="2">The sequence shown here is derived from an EMBL/GenBank/DDBJ whole genome shotgun (WGS) entry which is preliminary data.</text>
</comment>
<name>A0A813MZW7_9BILA</name>
<dbReference type="OrthoDB" id="10577618at2759"/>
<evidence type="ECO:0000313" key="2">
    <source>
        <dbReference type="EMBL" id="CAF0729949.1"/>
    </source>
</evidence>
<accession>A0A813MZW7</accession>
<evidence type="ECO:0000256" key="1">
    <source>
        <dbReference type="SAM" id="Phobius"/>
    </source>
</evidence>
<sequence>MFKIIATLTIFLLVSLSFSLITIFSNEWFIIKTKDKLCFNKQISDLNCVMGNQYPSVNYGLFFACPFNSTKLNWILSSDEYCFQFNTQRIAPKNFFLSNYLNDKNLVDLEPNFTPQIQIGFIVGTCFLFVATLVSASSLIYLSIKIDDLNFINSSQEKFDLIYSDHTIVNFGSNQKYNLVKNHLRVIFSFLFVDFLTRFVSFTIFTISSDDYLNYILRKSYSLNFDKDFFSREKDTFVKKILENYRIEKLWSYWFVLISLVLSLIVQITILVYQITNCIISNDRSKRCKLNGSIQRNLMSLSDKDAIQKMTRSNLLSIEPVEIYDDHLIDNYDRKFYKSNKNDMNLFYIDNEYLKYCDDNKKESEEDSGNEPNFRASKILESVRNLENSLLFSSDNQLNYISKLENVINNLNTLSRYDIIGSDSSLKQVSKSSRKSMKELKKFSSGMSLPNLADLTNISLEGSFEKLIIREKIKNK</sequence>
<protein>
    <submittedName>
        <fullName evidence="2">Uncharacterized protein</fullName>
    </submittedName>
</protein>
<keyword evidence="1" id="KW-1133">Transmembrane helix</keyword>
<feature type="transmembrane region" description="Helical" evidence="1">
    <location>
        <begin position="119"/>
        <end position="142"/>
    </location>
</feature>
<feature type="transmembrane region" description="Helical" evidence="1">
    <location>
        <begin position="186"/>
        <end position="207"/>
    </location>
</feature>
<dbReference type="EMBL" id="CAJNOC010000226">
    <property type="protein sequence ID" value="CAF0729949.1"/>
    <property type="molecule type" value="Genomic_DNA"/>
</dbReference>
<keyword evidence="1" id="KW-0472">Membrane</keyword>
<keyword evidence="1" id="KW-0812">Transmembrane</keyword>
<reference evidence="2" key="1">
    <citation type="submission" date="2021-02" db="EMBL/GenBank/DDBJ databases">
        <authorList>
            <person name="Nowell W R."/>
        </authorList>
    </citation>
    <scope>NUCLEOTIDE SEQUENCE</scope>
    <source>
        <strain evidence="2">Ploen Becks lab</strain>
    </source>
</reference>
<dbReference type="AlphaFoldDB" id="A0A813MZW7"/>
<evidence type="ECO:0000313" key="3">
    <source>
        <dbReference type="Proteomes" id="UP000663879"/>
    </source>
</evidence>
<proteinExistence type="predicted"/>
<gene>
    <name evidence="2" type="ORF">OXX778_LOCUS2775</name>
</gene>
<feature type="transmembrane region" description="Helical" evidence="1">
    <location>
        <begin position="251"/>
        <end position="276"/>
    </location>
</feature>
<keyword evidence="3" id="KW-1185">Reference proteome</keyword>